<accession>A0A1I7TYN3</accession>
<dbReference type="GO" id="GO:0008270">
    <property type="term" value="F:zinc ion binding"/>
    <property type="evidence" value="ECO:0007669"/>
    <property type="project" value="UniProtKB-KW"/>
</dbReference>
<name>A0A1I7TYN3_9PELO</name>
<keyword evidence="3" id="KW-0833">Ubl conjugation pathway</keyword>
<dbReference type="AlphaFoldDB" id="A0A1I7TYN3"/>
<keyword evidence="4" id="KW-0862">Zinc</keyword>
<protein>
    <submittedName>
        <fullName evidence="8">IBR domain-containing protein</fullName>
    </submittedName>
</protein>
<organism evidence="7 8">
    <name type="scientific">Caenorhabditis tropicalis</name>
    <dbReference type="NCBI Taxonomy" id="1561998"/>
    <lineage>
        <taxon>Eukaryota</taxon>
        <taxon>Metazoa</taxon>
        <taxon>Ecdysozoa</taxon>
        <taxon>Nematoda</taxon>
        <taxon>Chromadorea</taxon>
        <taxon>Rhabditida</taxon>
        <taxon>Rhabditina</taxon>
        <taxon>Rhabditomorpha</taxon>
        <taxon>Rhabditoidea</taxon>
        <taxon>Rhabditidae</taxon>
        <taxon>Peloderinae</taxon>
        <taxon>Caenorhabditis</taxon>
    </lineage>
</organism>
<dbReference type="Proteomes" id="UP000095282">
    <property type="component" value="Unplaced"/>
</dbReference>
<feature type="compositionally biased region" description="Basic and acidic residues" evidence="5">
    <location>
        <begin position="295"/>
        <end position="310"/>
    </location>
</feature>
<feature type="region of interest" description="Disordered" evidence="5">
    <location>
        <begin position="267"/>
        <end position="316"/>
    </location>
</feature>
<dbReference type="PANTHER" id="PTHR31063:SF4">
    <property type="entry name" value="IBR DOMAIN-CONTAINING PROTEIN"/>
    <property type="match status" value="1"/>
</dbReference>
<dbReference type="InterPro" id="IPR002867">
    <property type="entry name" value="IBR_dom"/>
</dbReference>
<dbReference type="STRING" id="1561998.A0A1I7TYN3"/>
<dbReference type="WBParaSite" id="Csp11.Scaffold629.g13111.t1">
    <property type="protein sequence ID" value="Csp11.Scaffold629.g13111.t1"/>
    <property type="gene ID" value="Csp11.Scaffold629.g13111"/>
</dbReference>
<keyword evidence="7" id="KW-1185">Reference proteome</keyword>
<dbReference type="PANTHER" id="PTHR31063">
    <property type="entry name" value="PROTEIN CBG08668"/>
    <property type="match status" value="1"/>
</dbReference>
<evidence type="ECO:0000256" key="5">
    <source>
        <dbReference type="SAM" id="MobiDB-lite"/>
    </source>
</evidence>
<sequence length="841" mass="98117">MSSTQEPSTSFSVKEDTETMSNYAESYISDSDVDLEELLNRDMFEKPRGERRWLGKEHHRGKELVHKSVKGRTFIEKTVKSTEPLSKNATKKINASTRDGLDFNVVYSLDKKNRWETADTVSLLGATPENLNAEVVEKDTFGFNNQEKSTIAVHSKHINPKHEPGEFEIRSATSSGKGQNYSNFLPATREFSKKANARMMTIRGEERSTEKESESQPTISYNIYKTHPSQEVVGKQIFKSKVVSKSGRHRPNKRVDLTNYDEYEDEFDYEEEEEGYYPNSSSENVLNLSSLTVGDRQKQERRQKRNDSEHSYSIIDLPEEETEYSSSFNIQEYLREEGYTFEQSEIIFHNQKDNIEHQMRELRKEEKLNIKQLKPRQYLIDVSKWCQLNKEVDDGETTTIIVISHLKKNMYNFLVNSIFPSHPSKRGSEYLRRQISSSMSISEAITKITTAILTNRKIVETMKLASKFHAKRTYQQLLRDHDEWENQMVNMKWPNQHYHSTWANSEELSQVGGKLEWNDLCAMIRKEGKTRLPSDDKCGLCSEPKESHELFSVENRSKTKCSDCLRKEFYREFRAQRIPIDLQTDTADELEYLPTFIPLTVINLYIRMVSETIYKDLGATGDFVKCPSCKSAVFFETIPDSDEKKTQNRSCPCGYSWCKHCDRVPHWPMKCEDLIEWEEKWLLRSTGGWNHLPCCYHDSPYIPRFVIYTDIPKNSTIRASVVEICASARDIRFDENFRNRVINREHVLIRKNIMEKEVVENLFGTSVYLVENVTAWMYMTNQNDKSLNKMLENMLNDRMSLMESLEGEDSEVIRECIKKLRRGIDNVISSVEKKTKTSEKE</sequence>
<reference evidence="8" key="1">
    <citation type="submission" date="2016-11" db="UniProtKB">
        <authorList>
            <consortium name="WormBaseParasite"/>
        </authorList>
    </citation>
    <scope>IDENTIFICATION</scope>
</reference>
<dbReference type="SUPFAM" id="SSF57850">
    <property type="entry name" value="RING/U-box"/>
    <property type="match status" value="1"/>
</dbReference>
<dbReference type="CDD" id="cd20335">
    <property type="entry name" value="BRcat_RBR"/>
    <property type="match status" value="1"/>
</dbReference>
<proteinExistence type="predicted"/>
<evidence type="ECO:0000256" key="1">
    <source>
        <dbReference type="ARBA" id="ARBA00022723"/>
    </source>
</evidence>
<feature type="domain" description="IBR" evidence="6">
    <location>
        <begin position="619"/>
        <end position="671"/>
    </location>
</feature>
<evidence type="ECO:0000256" key="3">
    <source>
        <dbReference type="ARBA" id="ARBA00022786"/>
    </source>
</evidence>
<evidence type="ECO:0000256" key="4">
    <source>
        <dbReference type="ARBA" id="ARBA00022833"/>
    </source>
</evidence>
<evidence type="ECO:0000313" key="7">
    <source>
        <dbReference type="Proteomes" id="UP000095282"/>
    </source>
</evidence>
<keyword evidence="1" id="KW-0479">Metal-binding</keyword>
<feature type="compositionally biased region" description="Low complexity" evidence="5">
    <location>
        <begin position="276"/>
        <end position="291"/>
    </location>
</feature>
<feature type="compositionally biased region" description="Basic and acidic residues" evidence="5">
    <location>
        <begin position="203"/>
        <end position="214"/>
    </location>
</feature>
<feature type="region of interest" description="Disordered" evidence="5">
    <location>
        <begin position="202"/>
        <end position="223"/>
    </location>
</feature>
<evidence type="ECO:0000313" key="8">
    <source>
        <dbReference type="WBParaSite" id="Csp11.Scaffold629.g13111.t1"/>
    </source>
</evidence>
<keyword evidence="2" id="KW-0863">Zinc-finger</keyword>
<evidence type="ECO:0000259" key="6">
    <source>
        <dbReference type="Pfam" id="PF01485"/>
    </source>
</evidence>
<evidence type="ECO:0000256" key="2">
    <source>
        <dbReference type="ARBA" id="ARBA00022771"/>
    </source>
</evidence>
<dbReference type="Pfam" id="PF01485">
    <property type="entry name" value="IBR"/>
    <property type="match status" value="1"/>
</dbReference>
<dbReference type="eggNOG" id="ENOG502TGQS">
    <property type="taxonomic scope" value="Eukaryota"/>
</dbReference>